<accession>A0A6S7JFR4</accession>
<evidence type="ECO:0000313" key="2">
    <source>
        <dbReference type="Proteomes" id="UP001152795"/>
    </source>
</evidence>
<keyword evidence="2" id="KW-1185">Reference proteome</keyword>
<sequence length="112" mass="12460">MLLEVYKPPSNEYYILTFLEAAFNEIVMVVVESLEEESTKDPATCDASHFDNIKDHAGWVVRRAGETLMKGYNKIPTKESVAESTLVYGDKAGALEIISALGKDVKQADEKF</sequence>
<evidence type="ECO:0000313" key="1">
    <source>
        <dbReference type="EMBL" id="CAB4031185.1"/>
    </source>
</evidence>
<dbReference type="Proteomes" id="UP001152795">
    <property type="component" value="Unassembled WGS sequence"/>
</dbReference>
<gene>
    <name evidence="1" type="ORF">PACLA_8A014134</name>
</gene>
<protein>
    <submittedName>
        <fullName evidence="1">Uncharacterized protein</fullName>
    </submittedName>
</protein>
<dbReference type="EMBL" id="CACRXK020017418">
    <property type="protein sequence ID" value="CAB4031185.1"/>
    <property type="molecule type" value="Genomic_DNA"/>
</dbReference>
<reference evidence="1" key="1">
    <citation type="submission" date="2020-04" db="EMBL/GenBank/DDBJ databases">
        <authorList>
            <person name="Alioto T."/>
            <person name="Alioto T."/>
            <person name="Gomez Garrido J."/>
        </authorList>
    </citation>
    <scope>NUCLEOTIDE SEQUENCE</scope>
    <source>
        <strain evidence="1">A484AB</strain>
    </source>
</reference>
<name>A0A6S7JFR4_PARCT</name>
<organism evidence="1 2">
    <name type="scientific">Paramuricea clavata</name>
    <name type="common">Red gorgonian</name>
    <name type="synonym">Violescent sea-whip</name>
    <dbReference type="NCBI Taxonomy" id="317549"/>
    <lineage>
        <taxon>Eukaryota</taxon>
        <taxon>Metazoa</taxon>
        <taxon>Cnidaria</taxon>
        <taxon>Anthozoa</taxon>
        <taxon>Octocorallia</taxon>
        <taxon>Malacalcyonacea</taxon>
        <taxon>Plexauridae</taxon>
        <taxon>Paramuricea</taxon>
    </lineage>
</organism>
<proteinExistence type="predicted"/>
<dbReference type="AlphaFoldDB" id="A0A6S7JFR4"/>
<comment type="caution">
    <text evidence="1">The sequence shown here is derived from an EMBL/GenBank/DDBJ whole genome shotgun (WGS) entry which is preliminary data.</text>
</comment>